<keyword evidence="2" id="KW-1185">Reference proteome</keyword>
<comment type="caution">
    <text evidence="1">The sequence shown here is derived from an EMBL/GenBank/DDBJ whole genome shotgun (WGS) entry which is preliminary data.</text>
</comment>
<dbReference type="OrthoDB" id="6374020at2759"/>
<sequence>MIVGADEIAAGVTVVAQPYETRVSDEFVIRGNAAILKCSIPSFVADFVTVQAWITDDSMAYYPSRDYGTPSAAAFLLILFFLLFPPGQALVSRGTKAGSSECVWYSKGREECTRGYALCSLQVKDAQMLPAPRILKQVLAGDGGGEGGGGQVWLAEVVWREAGDVITDPCLTSLPSPAGLLGGVLTCVLPLSCATASPSPLVLPLWGAVRVGGGAAATQHRNERAPPPLTLQAPHSLLITSLWRRGDTGALRQPRVIAEFSPE</sequence>
<evidence type="ECO:0000313" key="2">
    <source>
        <dbReference type="Proteomes" id="UP000324222"/>
    </source>
</evidence>
<proteinExistence type="predicted"/>
<name>A0A5B7EKV3_PORTR</name>
<dbReference type="EMBL" id="VSRR010002751">
    <property type="protein sequence ID" value="MPC33064.1"/>
    <property type="molecule type" value="Genomic_DNA"/>
</dbReference>
<accession>A0A5B7EKV3</accession>
<dbReference type="InterPro" id="IPR013783">
    <property type="entry name" value="Ig-like_fold"/>
</dbReference>
<gene>
    <name evidence="1" type="ORF">E2C01_026403</name>
</gene>
<organism evidence="1 2">
    <name type="scientific">Portunus trituberculatus</name>
    <name type="common">Swimming crab</name>
    <name type="synonym">Neptunus trituberculatus</name>
    <dbReference type="NCBI Taxonomy" id="210409"/>
    <lineage>
        <taxon>Eukaryota</taxon>
        <taxon>Metazoa</taxon>
        <taxon>Ecdysozoa</taxon>
        <taxon>Arthropoda</taxon>
        <taxon>Crustacea</taxon>
        <taxon>Multicrustacea</taxon>
        <taxon>Malacostraca</taxon>
        <taxon>Eumalacostraca</taxon>
        <taxon>Eucarida</taxon>
        <taxon>Decapoda</taxon>
        <taxon>Pleocyemata</taxon>
        <taxon>Brachyura</taxon>
        <taxon>Eubrachyura</taxon>
        <taxon>Portunoidea</taxon>
        <taxon>Portunidae</taxon>
        <taxon>Portuninae</taxon>
        <taxon>Portunus</taxon>
    </lineage>
</organism>
<evidence type="ECO:0008006" key="3">
    <source>
        <dbReference type="Google" id="ProtNLM"/>
    </source>
</evidence>
<dbReference type="Gene3D" id="2.60.40.10">
    <property type="entry name" value="Immunoglobulins"/>
    <property type="match status" value="1"/>
</dbReference>
<evidence type="ECO:0000313" key="1">
    <source>
        <dbReference type="EMBL" id="MPC33064.1"/>
    </source>
</evidence>
<protein>
    <recommendedName>
        <fullName evidence="3">Down syndrome cell adhesion molecule-like protein Dscam2</fullName>
    </recommendedName>
</protein>
<dbReference type="Proteomes" id="UP000324222">
    <property type="component" value="Unassembled WGS sequence"/>
</dbReference>
<dbReference type="AlphaFoldDB" id="A0A5B7EKV3"/>
<reference evidence="1 2" key="1">
    <citation type="submission" date="2019-05" db="EMBL/GenBank/DDBJ databases">
        <title>Another draft genome of Portunus trituberculatus and its Hox gene families provides insights of decapod evolution.</title>
        <authorList>
            <person name="Jeong J.-H."/>
            <person name="Song I."/>
            <person name="Kim S."/>
            <person name="Choi T."/>
            <person name="Kim D."/>
            <person name="Ryu S."/>
            <person name="Kim W."/>
        </authorList>
    </citation>
    <scope>NUCLEOTIDE SEQUENCE [LARGE SCALE GENOMIC DNA]</scope>
    <source>
        <tissue evidence="1">Muscle</tissue>
    </source>
</reference>